<name>A0A918YM15_9ACTN</name>
<gene>
    <name evidence="1" type="ORF">GCM10010339_59920</name>
</gene>
<dbReference type="AlphaFoldDB" id="A0A918YM15"/>
<dbReference type="EMBL" id="BMVG01000018">
    <property type="protein sequence ID" value="GHE09017.1"/>
    <property type="molecule type" value="Genomic_DNA"/>
</dbReference>
<dbReference type="Proteomes" id="UP000655443">
    <property type="component" value="Unassembled WGS sequence"/>
</dbReference>
<comment type="caution">
    <text evidence="1">The sequence shown here is derived from an EMBL/GenBank/DDBJ whole genome shotgun (WGS) entry which is preliminary data.</text>
</comment>
<reference evidence="1" key="2">
    <citation type="submission" date="2020-09" db="EMBL/GenBank/DDBJ databases">
        <authorList>
            <person name="Sun Q."/>
            <person name="Ohkuma M."/>
        </authorList>
    </citation>
    <scope>NUCLEOTIDE SEQUENCE</scope>
    <source>
        <strain evidence="1">JCM 4714</strain>
    </source>
</reference>
<organism evidence="1 2">
    <name type="scientific">Streptomyces alanosinicus</name>
    <dbReference type="NCBI Taxonomy" id="68171"/>
    <lineage>
        <taxon>Bacteria</taxon>
        <taxon>Bacillati</taxon>
        <taxon>Actinomycetota</taxon>
        <taxon>Actinomycetes</taxon>
        <taxon>Kitasatosporales</taxon>
        <taxon>Streptomycetaceae</taxon>
        <taxon>Streptomyces</taxon>
    </lineage>
</organism>
<accession>A0A918YM15</accession>
<reference evidence="1" key="1">
    <citation type="journal article" date="2014" name="Int. J. Syst. Evol. Microbiol.">
        <title>Complete genome sequence of Corynebacterium casei LMG S-19264T (=DSM 44701T), isolated from a smear-ripened cheese.</title>
        <authorList>
            <consortium name="US DOE Joint Genome Institute (JGI-PGF)"/>
            <person name="Walter F."/>
            <person name="Albersmeier A."/>
            <person name="Kalinowski J."/>
            <person name="Ruckert C."/>
        </authorList>
    </citation>
    <scope>NUCLEOTIDE SEQUENCE</scope>
    <source>
        <strain evidence="1">JCM 4714</strain>
    </source>
</reference>
<dbReference type="RefSeq" id="WP_189956739.1">
    <property type="nucleotide sequence ID" value="NZ_BMVG01000018.1"/>
</dbReference>
<protein>
    <submittedName>
        <fullName evidence="1">Uncharacterized protein</fullName>
    </submittedName>
</protein>
<proteinExistence type="predicted"/>
<evidence type="ECO:0000313" key="2">
    <source>
        <dbReference type="Proteomes" id="UP000655443"/>
    </source>
</evidence>
<evidence type="ECO:0000313" key="1">
    <source>
        <dbReference type="EMBL" id="GHE09017.1"/>
    </source>
</evidence>
<keyword evidence="2" id="KW-1185">Reference proteome</keyword>
<sequence length="86" mass="9044">MTETTCSIMQACACLGAIAREGSAIREPVASTDHGRTVAILVSPADSLGLQGLRALAAHRNRRARSEDAGVSHDETYRHVFGGTGH</sequence>